<gene>
    <name evidence="8" type="ORF">ACFO0A_04460</name>
</gene>
<evidence type="ECO:0000256" key="7">
    <source>
        <dbReference type="SAM" id="Phobius"/>
    </source>
</evidence>
<comment type="caution">
    <text evidence="8">The sequence shown here is derived from an EMBL/GenBank/DDBJ whole genome shotgun (WGS) entry which is preliminary data.</text>
</comment>
<evidence type="ECO:0000313" key="9">
    <source>
        <dbReference type="Proteomes" id="UP001595828"/>
    </source>
</evidence>
<dbReference type="EMBL" id="JBHSDR010000003">
    <property type="protein sequence ID" value="MFC4294308.1"/>
    <property type="molecule type" value="Genomic_DNA"/>
</dbReference>
<feature type="transmembrane region" description="Helical" evidence="7">
    <location>
        <begin position="6"/>
        <end position="22"/>
    </location>
</feature>
<dbReference type="RefSeq" id="WP_379537763.1">
    <property type="nucleotide sequence ID" value="NZ_JBHSDR010000003.1"/>
</dbReference>
<organism evidence="8 9">
    <name type="scientific">Novosphingobium tardum</name>
    <dbReference type="NCBI Taxonomy" id="1538021"/>
    <lineage>
        <taxon>Bacteria</taxon>
        <taxon>Pseudomonadati</taxon>
        <taxon>Pseudomonadota</taxon>
        <taxon>Alphaproteobacteria</taxon>
        <taxon>Sphingomonadales</taxon>
        <taxon>Sphingomonadaceae</taxon>
        <taxon>Novosphingobium</taxon>
    </lineage>
</organism>
<proteinExistence type="inferred from homology"/>
<sequence length="89" mass="9099">MGLIILIIVGGILGWLASIVMRTDGQQGILLNVVVGIIGALLAGFILNPMIGGGNIMAGDFSVSSLLVSFLGAVVLLAIVNLVRRGSVR</sequence>
<evidence type="ECO:0000256" key="2">
    <source>
        <dbReference type="ARBA" id="ARBA00011006"/>
    </source>
</evidence>
<keyword evidence="3" id="KW-1003">Cell membrane</keyword>
<evidence type="ECO:0000313" key="8">
    <source>
        <dbReference type="EMBL" id="MFC4294308.1"/>
    </source>
</evidence>
<dbReference type="Pfam" id="PF04226">
    <property type="entry name" value="Transgly_assoc"/>
    <property type="match status" value="1"/>
</dbReference>
<dbReference type="Proteomes" id="UP001595828">
    <property type="component" value="Unassembled WGS sequence"/>
</dbReference>
<feature type="transmembrane region" description="Helical" evidence="7">
    <location>
        <begin position="63"/>
        <end position="83"/>
    </location>
</feature>
<reference evidence="9" key="1">
    <citation type="journal article" date="2019" name="Int. J. Syst. Evol. Microbiol.">
        <title>The Global Catalogue of Microorganisms (GCM) 10K type strain sequencing project: providing services to taxonomists for standard genome sequencing and annotation.</title>
        <authorList>
            <consortium name="The Broad Institute Genomics Platform"/>
            <consortium name="The Broad Institute Genome Sequencing Center for Infectious Disease"/>
            <person name="Wu L."/>
            <person name="Ma J."/>
        </authorList>
    </citation>
    <scope>NUCLEOTIDE SEQUENCE [LARGE SCALE GENOMIC DNA]</scope>
    <source>
        <strain evidence="9">CGMCC 1.12989</strain>
    </source>
</reference>
<keyword evidence="9" id="KW-1185">Reference proteome</keyword>
<comment type="subcellular location">
    <subcellularLocation>
        <location evidence="1">Cell membrane</location>
        <topology evidence="1">Multi-pass membrane protein</topology>
    </subcellularLocation>
</comment>
<evidence type="ECO:0000256" key="4">
    <source>
        <dbReference type="ARBA" id="ARBA00022692"/>
    </source>
</evidence>
<evidence type="ECO:0000256" key="3">
    <source>
        <dbReference type="ARBA" id="ARBA00022475"/>
    </source>
</evidence>
<dbReference type="PANTHER" id="PTHR33884">
    <property type="entry name" value="UPF0410 PROTEIN YMGE"/>
    <property type="match status" value="1"/>
</dbReference>
<keyword evidence="5 7" id="KW-1133">Transmembrane helix</keyword>
<dbReference type="InterPro" id="IPR007341">
    <property type="entry name" value="Transgly_assoc"/>
</dbReference>
<comment type="similarity">
    <text evidence="2">Belongs to the UPF0410 family.</text>
</comment>
<dbReference type="PANTHER" id="PTHR33884:SF3">
    <property type="entry name" value="UPF0410 PROTEIN YMGE"/>
    <property type="match status" value="1"/>
</dbReference>
<accession>A0ABV8RMK6</accession>
<name>A0ABV8RMK6_9SPHN</name>
<evidence type="ECO:0000256" key="6">
    <source>
        <dbReference type="ARBA" id="ARBA00023136"/>
    </source>
</evidence>
<keyword evidence="6 7" id="KW-0472">Membrane</keyword>
<keyword evidence="4 7" id="KW-0812">Transmembrane</keyword>
<protein>
    <submittedName>
        <fullName evidence="8">GlsB/YeaQ/YmgE family stress response membrane protein</fullName>
    </submittedName>
</protein>
<evidence type="ECO:0000256" key="5">
    <source>
        <dbReference type="ARBA" id="ARBA00022989"/>
    </source>
</evidence>
<feature type="transmembrane region" description="Helical" evidence="7">
    <location>
        <begin position="29"/>
        <end position="51"/>
    </location>
</feature>
<evidence type="ECO:0000256" key="1">
    <source>
        <dbReference type="ARBA" id="ARBA00004651"/>
    </source>
</evidence>